<feature type="compositionally biased region" description="Basic and acidic residues" evidence="1">
    <location>
        <begin position="227"/>
        <end position="237"/>
    </location>
</feature>
<evidence type="ECO:0000313" key="3">
    <source>
        <dbReference type="Proteomes" id="UP001283361"/>
    </source>
</evidence>
<name>A0AAE1DMK0_9GAST</name>
<evidence type="ECO:0000256" key="1">
    <source>
        <dbReference type="SAM" id="MobiDB-lite"/>
    </source>
</evidence>
<comment type="caution">
    <text evidence="2">The sequence shown here is derived from an EMBL/GenBank/DDBJ whole genome shotgun (WGS) entry which is preliminary data.</text>
</comment>
<keyword evidence="3" id="KW-1185">Reference proteome</keyword>
<evidence type="ECO:0000313" key="2">
    <source>
        <dbReference type="EMBL" id="KAK3775380.1"/>
    </source>
</evidence>
<dbReference type="EMBL" id="JAWDGP010003341">
    <property type="protein sequence ID" value="KAK3775380.1"/>
    <property type="molecule type" value="Genomic_DNA"/>
</dbReference>
<feature type="compositionally biased region" description="Basic and acidic residues" evidence="1">
    <location>
        <begin position="97"/>
        <end position="108"/>
    </location>
</feature>
<organism evidence="2 3">
    <name type="scientific">Elysia crispata</name>
    <name type="common">lettuce slug</name>
    <dbReference type="NCBI Taxonomy" id="231223"/>
    <lineage>
        <taxon>Eukaryota</taxon>
        <taxon>Metazoa</taxon>
        <taxon>Spiralia</taxon>
        <taxon>Lophotrochozoa</taxon>
        <taxon>Mollusca</taxon>
        <taxon>Gastropoda</taxon>
        <taxon>Heterobranchia</taxon>
        <taxon>Euthyneura</taxon>
        <taxon>Panpulmonata</taxon>
        <taxon>Sacoglossa</taxon>
        <taxon>Placobranchoidea</taxon>
        <taxon>Plakobranchidae</taxon>
        <taxon>Elysia</taxon>
    </lineage>
</organism>
<feature type="region of interest" description="Disordered" evidence="1">
    <location>
        <begin position="217"/>
        <end position="237"/>
    </location>
</feature>
<feature type="region of interest" description="Disordered" evidence="1">
    <location>
        <begin position="97"/>
        <end position="122"/>
    </location>
</feature>
<dbReference type="AlphaFoldDB" id="A0AAE1DMK0"/>
<accession>A0AAE1DMK0</accession>
<gene>
    <name evidence="2" type="ORF">RRG08_010578</name>
</gene>
<protein>
    <submittedName>
        <fullName evidence="2">Uncharacterized protein</fullName>
    </submittedName>
</protein>
<reference evidence="2" key="1">
    <citation type="journal article" date="2023" name="G3 (Bethesda)">
        <title>A reference genome for the long-term kleptoplast-retaining sea slug Elysia crispata morphotype clarki.</title>
        <authorList>
            <person name="Eastman K.E."/>
            <person name="Pendleton A.L."/>
            <person name="Shaikh M.A."/>
            <person name="Suttiyut T."/>
            <person name="Ogas R."/>
            <person name="Tomko P."/>
            <person name="Gavelis G."/>
            <person name="Widhalm J.R."/>
            <person name="Wisecaver J.H."/>
        </authorList>
    </citation>
    <scope>NUCLEOTIDE SEQUENCE</scope>
    <source>
        <strain evidence="2">ECLA1</strain>
    </source>
</reference>
<sequence length="237" mass="26315">MVIERKSTLPSASETCLTGEPRGFIGNDRILCIFKSESCESSSQNLVYLQVRILCIFKSESCESSSQSTDDVSAVPISRQGAHHTAQLGVQCDMAAERRSMSEPKDQVDTQNSSHQNTSSARAGRILTGDEHLLLEWKPSTLAPVPRTHRLEKDTLETLGSARAASQTVVLDRNIGPSRTICFRVFSWELATRGVWLCVAVTRPTFVYIKPQITIGEFSPRHPPTPDPRRHVPDLQK</sequence>
<proteinExistence type="predicted"/>
<dbReference type="Proteomes" id="UP001283361">
    <property type="component" value="Unassembled WGS sequence"/>
</dbReference>
<feature type="compositionally biased region" description="Polar residues" evidence="1">
    <location>
        <begin position="109"/>
        <end position="121"/>
    </location>
</feature>